<keyword evidence="2" id="KW-1185">Reference proteome</keyword>
<accession>A0A0C9YV84</accession>
<dbReference type="EMBL" id="KN833691">
    <property type="protein sequence ID" value="KIK28935.1"/>
    <property type="molecule type" value="Genomic_DNA"/>
</dbReference>
<name>A0A0C9YV84_9AGAM</name>
<reference evidence="2" key="2">
    <citation type="submission" date="2015-01" db="EMBL/GenBank/DDBJ databases">
        <title>Evolutionary Origins and Diversification of the Mycorrhizal Mutualists.</title>
        <authorList>
            <consortium name="DOE Joint Genome Institute"/>
            <consortium name="Mycorrhizal Genomics Consortium"/>
            <person name="Kohler A."/>
            <person name="Kuo A."/>
            <person name="Nagy L.G."/>
            <person name="Floudas D."/>
            <person name="Copeland A."/>
            <person name="Barry K.W."/>
            <person name="Cichocki N."/>
            <person name="Veneault-Fourrey C."/>
            <person name="LaButti K."/>
            <person name="Lindquist E.A."/>
            <person name="Lipzen A."/>
            <person name="Lundell T."/>
            <person name="Morin E."/>
            <person name="Murat C."/>
            <person name="Riley R."/>
            <person name="Ohm R."/>
            <person name="Sun H."/>
            <person name="Tunlid A."/>
            <person name="Henrissat B."/>
            <person name="Grigoriev I.V."/>
            <person name="Hibbett D.S."/>
            <person name="Martin F."/>
        </authorList>
    </citation>
    <scope>NUCLEOTIDE SEQUENCE [LARGE SCALE GENOMIC DNA]</scope>
    <source>
        <strain evidence="2">441</strain>
    </source>
</reference>
<gene>
    <name evidence="1" type="ORF">PISMIDRAFT_673210</name>
</gene>
<evidence type="ECO:0000313" key="2">
    <source>
        <dbReference type="Proteomes" id="UP000054018"/>
    </source>
</evidence>
<sequence>MLPAYTNPLETLHPYIFADCFTSAIEHFKSVAPFSRRLSGLRKIQHPTPESRSN</sequence>
<dbReference type="OrthoDB" id="3271139at2759"/>
<dbReference type="AlphaFoldDB" id="A0A0C9YV84"/>
<reference evidence="1 2" key="1">
    <citation type="submission" date="2014-04" db="EMBL/GenBank/DDBJ databases">
        <authorList>
            <consortium name="DOE Joint Genome Institute"/>
            <person name="Kuo A."/>
            <person name="Kohler A."/>
            <person name="Costa M.D."/>
            <person name="Nagy L.G."/>
            <person name="Floudas D."/>
            <person name="Copeland A."/>
            <person name="Barry K.W."/>
            <person name="Cichocki N."/>
            <person name="Veneault-Fourrey C."/>
            <person name="LaButti K."/>
            <person name="Lindquist E.A."/>
            <person name="Lipzen A."/>
            <person name="Lundell T."/>
            <person name="Morin E."/>
            <person name="Murat C."/>
            <person name="Sun H."/>
            <person name="Tunlid A."/>
            <person name="Henrissat B."/>
            <person name="Grigoriev I.V."/>
            <person name="Hibbett D.S."/>
            <person name="Martin F."/>
            <person name="Nordberg H.P."/>
            <person name="Cantor M.N."/>
            <person name="Hua S.X."/>
        </authorList>
    </citation>
    <scope>NUCLEOTIDE SEQUENCE [LARGE SCALE GENOMIC DNA]</scope>
    <source>
        <strain evidence="1 2">441</strain>
    </source>
</reference>
<dbReference type="HOGENOM" id="CLU_3056126_0_0_1"/>
<organism evidence="1 2">
    <name type="scientific">Pisolithus microcarpus 441</name>
    <dbReference type="NCBI Taxonomy" id="765257"/>
    <lineage>
        <taxon>Eukaryota</taxon>
        <taxon>Fungi</taxon>
        <taxon>Dikarya</taxon>
        <taxon>Basidiomycota</taxon>
        <taxon>Agaricomycotina</taxon>
        <taxon>Agaricomycetes</taxon>
        <taxon>Agaricomycetidae</taxon>
        <taxon>Boletales</taxon>
        <taxon>Sclerodermatineae</taxon>
        <taxon>Pisolithaceae</taxon>
        <taxon>Pisolithus</taxon>
    </lineage>
</organism>
<proteinExistence type="predicted"/>
<dbReference type="Proteomes" id="UP000054018">
    <property type="component" value="Unassembled WGS sequence"/>
</dbReference>
<evidence type="ECO:0000313" key="1">
    <source>
        <dbReference type="EMBL" id="KIK28935.1"/>
    </source>
</evidence>
<protein>
    <submittedName>
        <fullName evidence="1">Unplaced genomic scaffold scaffold_7, whole genome shotgun sequence</fullName>
    </submittedName>
</protein>
<feature type="non-terminal residue" evidence="1">
    <location>
        <position position="54"/>
    </location>
</feature>